<feature type="signal peptide" evidence="1">
    <location>
        <begin position="1"/>
        <end position="21"/>
    </location>
</feature>
<sequence length="262" mass="29065">MLRSTAIRILAVLFTFNVSCALPHHNHQSAHSHPTPSLLNRRATAIDYVAYAAAGIDQMQTYYSASTGLWSNAWWNSANALTLLADFQEYFPEKARATTNIVFPMTLRQAPANPGFAGFIDGFYDDELWWVLAWIKVYDVTGDATYLDTAATLFEDSKNAWGTTPAACKGGLWWDKAHTSVNAVANALYITAAAKLANRRPSFPSPAYYYNEAVKATTWFINSGLINSENQINDGLDIANNCLQPRNNTQRPGGAIMGKWRR</sequence>
<evidence type="ECO:0000313" key="3">
    <source>
        <dbReference type="Proteomes" id="UP000443090"/>
    </source>
</evidence>
<dbReference type="OrthoDB" id="9984024at2759"/>
<dbReference type="EMBL" id="QGMI01000051">
    <property type="protein sequence ID" value="TVY48319.1"/>
    <property type="molecule type" value="Genomic_DNA"/>
</dbReference>
<evidence type="ECO:0000313" key="2">
    <source>
        <dbReference type="EMBL" id="TVY48319.1"/>
    </source>
</evidence>
<dbReference type="PANTHER" id="PTHR47791">
    <property type="entry name" value="MEIOTICALLY UP-REGULATED GENE 191 PROTEIN"/>
    <property type="match status" value="1"/>
</dbReference>
<dbReference type="GO" id="GO:0005975">
    <property type="term" value="P:carbohydrate metabolic process"/>
    <property type="evidence" value="ECO:0007669"/>
    <property type="project" value="InterPro"/>
</dbReference>
<name>A0A8H8UK69_9HELO</name>
<proteinExistence type="predicted"/>
<dbReference type="Gene3D" id="1.50.10.20">
    <property type="match status" value="1"/>
</dbReference>
<keyword evidence="3" id="KW-1185">Reference proteome</keyword>
<organism evidence="2 3">
    <name type="scientific">Lachnellula occidentalis</name>
    <dbReference type="NCBI Taxonomy" id="215460"/>
    <lineage>
        <taxon>Eukaryota</taxon>
        <taxon>Fungi</taxon>
        <taxon>Dikarya</taxon>
        <taxon>Ascomycota</taxon>
        <taxon>Pezizomycotina</taxon>
        <taxon>Leotiomycetes</taxon>
        <taxon>Helotiales</taxon>
        <taxon>Lachnaceae</taxon>
        <taxon>Lachnellula</taxon>
    </lineage>
</organism>
<keyword evidence="1" id="KW-0732">Signal</keyword>
<evidence type="ECO:0008006" key="4">
    <source>
        <dbReference type="Google" id="ProtNLM"/>
    </source>
</evidence>
<dbReference type="InterPro" id="IPR008928">
    <property type="entry name" value="6-hairpin_glycosidase_sf"/>
</dbReference>
<dbReference type="SUPFAM" id="SSF48208">
    <property type="entry name" value="Six-hairpin glycosidases"/>
    <property type="match status" value="1"/>
</dbReference>
<feature type="chain" id="PRO_5034401900" description="Mannan endo-1,6-alpha-mannosidase" evidence="1">
    <location>
        <begin position="22"/>
        <end position="262"/>
    </location>
</feature>
<gene>
    <name evidence="2" type="ORF">LOCC1_G001960</name>
</gene>
<accession>A0A8H8UK69</accession>
<dbReference type="PANTHER" id="PTHR47791:SF1">
    <property type="entry name" value="ENDO MANNANASE, GH76 FAMILY (EUROFUNG)"/>
    <property type="match status" value="1"/>
</dbReference>
<dbReference type="AlphaFoldDB" id="A0A8H8UK69"/>
<evidence type="ECO:0000256" key="1">
    <source>
        <dbReference type="SAM" id="SignalP"/>
    </source>
</evidence>
<reference evidence="2 3" key="1">
    <citation type="submission" date="2018-05" db="EMBL/GenBank/DDBJ databases">
        <title>Genome sequencing and assembly of the regulated plant pathogen Lachnellula willkommii and related sister species for the development of diagnostic species identification markers.</title>
        <authorList>
            <person name="Giroux E."/>
            <person name="Bilodeau G."/>
        </authorList>
    </citation>
    <scope>NUCLEOTIDE SEQUENCE [LARGE SCALE GENOMIC DNA]</scope>
    <source>
        <strain evidence="2 3">CBS 160.35</strain>
    </source>
</reference>
<dbReference type="Proteomes" id="UP000443090">
    <property type="component" value="Unassembled WGS sequence"/>
</dbReference>
<comment type="caution">
    <text evidence="2">The sequence shown here is derived from an EMBL/GenBank/DDBJ whole genome shotgun (WGS) entry which is preliminary data.</text>
</comment>
<dbReference type="InterPro" id="IPR053169">
    <property type="entry name" value="MUG_Protein"/>
</dbReference>
<protein>
    <recommendedName>
        <fullName evidence="4">Mannan endo-1,6-alpha-mannosidase</fullName>
    </recommendedName>
</protein>